<dbReference type="Gene3D" id="3.40.50.720">
    <property type="entry name" value="NAD(P)-binding Rossmann-like Domain"/>
    <property type="match status" value="1"/>
</dbReference>
<keyword evidence="5" id="KW-1185">Reference proteome</keyword>
<dbReference type="SUPFAM" id="SSF51735">
    <property type="entry name" value="NAD(P)-binding Rossmann-fold domains"/>
    <property type="match status" value="1"/>
</dbReference>
<accession>A0A1H2J2V2</accession>
<dbReference type="PRINTS" id="PR00081">
    <property type="entry name" value="GDHRDH"/>
</dbReference>
<protein>
    <submittedName>
        <fullName evidence="4">Short chain dehydrogenase</fullName>
    </submittedName>
</protein>
<organism evidence="4 5">
    <name type="scientific">Jiangella alkaliphila</name>
    <dbReference type="NCBI Taxonomy" id="419479"/>
    <lineage>
        <taxon>Bacteria</taxon>
        <taxon>Bacillati</taxon>
        <taxon>Actinomycetota</taxon>
        <taxon>Actinomycetes</taxon>
        <taxon>Jiangellales</taxon>
        <taxon>Jiangellaceae</taxon>
        <taxon>Jiangella</taxon>
    </lineage>
</organism>
<proteinExistence type="inferred from homology"/>
<evidence type="ECO:0000313" key="4">
    <source>
        <dbReference type="EMBL" id="SDU50521.1"/>
    </source>
</evidence>
<dbReference type="EMBL" id="LT629791">
    <property type="protein sequence ID" value="SDU50521.1"/>
    <property type="molecule type" value="Genomic_DNA"/>
</dbReference>
<feature type="region of interest" description="Disordered" evidence="3">
    <location>
        <begin position="158"/>
        <end position="181"/>
    </location>
</feature>
<dbReference type="Proteomes" id="UP000182977">
    <property type="component" value="Chromosome I"/>
</dbReference>
<reference evidence="5" key="1">
    <citation type="submission" date="2016-10" db="EMBL/GenBank/DDBJ databases">
        <authorList>
            <person name="Varghese N."/>
            <person name="Submissions S."/>
        </authorList>
    </citation>
    <scope>NUCLEOTIDE SEQUENCE [LARGE SCALE GENOMIC DNA]</scope>
    <source>
        <strain evidence="5">DSM 45079</strain>
    </source>
</reference>
<evidence type="ECO:0000256" key="1">
    <source>
        <dbReference type="ARBA" id="ARBA00006484"/>
    </source>
</evidence>
<dbReference type="InterPro" id="IPR020904">
    <property type="entry name" value="Sc_DH/Rdtase_CS"/>
</dbReference>
<sequence length="207" mass="22058">MLINNAAAGGARRELTADGVERTWAVSYLAPFLLTTLLIDMLTASAPARVVNVTSAAQAMGRLDLDDVEFVRRRYRPFAAYAQAKLALVLFTVELAGRLDGTGVTVTSVHPGGARTNMGGQLDARGPAAWGARLTWLLSRSPEAAAHGTVRLATAPEAGGTGGYLVNRPGKAPKPGRANRLAHDADARRALWELSERMVRRPGRFTS</sequence>
<dbReference type="AlphaFoldDB" id="A0A1H2J2V2"/>
<dbReference type="STRING" id="419479.SAMN04488563_2232"/>
<comment type="similarity">
    <text evidence="1">Belongs to the short-chain dehydrogenases/reductases (SDR) family.</text>
</comment>
<keyword evidence="2" id="KW-0560">Oxidoreductase</keyword>
<dbReference type="PANTHER" id="PTHR43157:SF31">
    <property type="entry name" value="PHOSPHATIDYLINOSITOL-GLYCAN BIOSYNTHESIS CLASS F PROTEIN"/>
    <property type="match status" value="1"/>
</dbReference>
<dbReference type="Pfam" id="PF00106">
    <property type="entry name" value="adh_short"/>
    <property type="match status" value="1"/>
</dbReference>
<gene>
    <name evidence="4" type="ORF">SAMN04488563_2232</name>
</gene>
<dbReference type="PROSITE" id="PS00061">
    <property type="entry name" value="ADH_SHORT"/>
    <property type="match status" value="1"/>
</dbReference>
<dbReference type="InterPro" id="IPR002347">
    <property type="entry name" value="SDR_fam"/>
</dbReference>
<dbReference type="PANTHER" id="PTHR43157">
    <property type="entry name" value="PHOSPHATIDYLINOSITOL-GLYCAN BIOSYNTHESIS CLASS F PROTEIN-RELATED"/>
    <property type="match status" value="1"/>
</dbReference>
<evidence type="ECO:0000313" key="5">
    <source>
        <dbReference type="Proteomes" id="UP000182977"/>
    </source>
</evidence>
<evidence type="ECO:0000256" key="2">
    <source>
        <dbReference type="ARBA" id="ARBA00023002"/>
    </source>
</evidence>
<name>A0A1H2J2V2_9ACTN</name>
<dbReference type="GO" id="GO:0016491">
    <property type="term" value="F:oxidoreductase activity"/>
    <property type="evidence" value="ECO:0007669"/>
    <property type="project" value="UniProtKB-KW"/>
</dbReference>
<evidence type="ECO:0000256" key="3">
    <source>
        <dbReference type="SAM" id="MobiDB-lite"/>
    </source>
</evidence>
<dbReference type="InterPro" id="IPR036291">
    <property type="entry name" value="NAD(P)-bd_dom_sf"/>
</dbReference>